<feature type="region of interest" description="Disordered" evidence="1">
    <location>
        <begin position="1"/>
        <end position="30"/>
    </location>
</feature>
<comment type="caution">
    <text evidence="2">The sequence shown here is derived from an EMBL/GenBank/DDBJ whole genome shotgun (WGS) entry which is preliminary data.</text>
</comment>
<name>A0A132ABZ1_SARSC</name>
<accession>A0A132ABZ1</accession>
<evidence type="ECO:0000313" key="3">
    <source>
        <dbReference type="Proteomes" id="UP000616769"/>
    </source>
</evidence>
<proteinExistence type="predicted"/>
<sequence length="85" mass="9822">METNGTETTTPTTTPPTTTTTTTTPPTTPTMDYSSSYFYCYFNENLFRFDRDGSIEKEYENLFEDDIITINTRISDEIICDDFLQ</sequence>
<protein>
    <submittedName>
        <fullName evidence="2">Uncharacterized protein</fullName>
    </submittedName>
</protein>
<dbReference type="EMBL" id="JXLN01012353">
    <property type="protein sequence ID" value="KPM08389.1"/>
    <property type="molecule type" value="Genomic_DNA"/>
</dbReference>
<reference evidence="2 3" key="1">
    <citation type="journal article" date="2015" name="Parasit. Vectors">
        <title>Draft genome of the scabies mite.</title>
        <authorList>
            <person name="Rider S.D.Jr."/>
            <person name="Morgan M.S."/>
            <person name="Arlian L.G."/>
        </authorList>
    </citation>
    <scope>NUCLEOTIDE SEQUENCE [LARGE SCALE GENOMIC DNA]</scope>
    <source>
        <strain evidence="2">Arlian Lab</strain>
    </source>
</reference>
<dbReference type="AlphaFoldDB" id="A0A132ABZ1"/>
<dbReference type="Proteomes" id="UP000616769">
    <property type="component" value="Unassembled WGS sequence"/>
</dbReference>
<evidence type="ECO:0000313" key="2">
    <source>
        <dbReference type="EMBL" id="KPM08389.1"/>
    </source>
</evidence>
<dbReference type="VEuPathDB" id="VectorBase:SSCA001699"/>
<feature type="compositionally biased region" description="Low complexity" evidence="1">
    <location>
        <begin position="8"/>
        <end position="25"/>
    </location>
</feature>
<organism evidence="2 3">
    <name type="scientific">Sarcoptes scabiei</name>
    <name type="common">Itch mite</name>
    <name type="synonym">Acarus scabiei</name>
    <dbReference type="NCBI Taxonomy" id="52283"/>
    <lineage>
        <taxon>Eukaryota</taxon>
        <taxon>Metazoa</taxon>
        <taxon>Ecdysozoa</taxon>
        <taxon>Arthropoda</taxon>
        <taxon>Chelicerata</taxon>
        <taxon>Arachnida</taxon>
        <taxon>Acari</taxon>
        <taxon>Acariformes</taxon>
        <taxon>Sarcoptiformes</taxon>
        <taxon>Astigmata</taxon>
        <taxon>Psoroptidia</taxon>
        <taxon>Sarcoptoidea</taxon>
        <taxon>Sarcoptidae</taxon>
        <taxon>Sarcoptinae</taxon>
        <taxon>Sarcoptes</taxon>
    </lineage>
</organism>
<gene>
    <name evidence="2" type="ORF">QR98_0069050</name>
</gene>
<evidence type="ECO:0000256" key="1">
    <source>
        <dbReference type="SAM" id="MobiDB-lite"/>
    </source>
</evidence>